<evidence type="ECO:0000256" key="2">
    <source>
        <dbReference type="ARBA" id="ARBA00010857"/>
    </source>
</evidence>
<dbReference type="InterPro" id="IPR036915">
    <property type="entry name" value="Cyclin-like_sf"/>
</dbReference>
<dbReference type="Pfam" id="PF00382">
    <property type="entry name" value="TFIIB"/>
    <property type="match status" value="1"/>
</dbReference>
<evidence type="ECO:0000259" key="9">
    <source>
        <dbReference type="Pfam" id="PF00382"/>
    </source>
</evidence>
<dbReference type="SUPFAM" id="SSF47954">
    <property type="entry name" value="Cyclin-like"/>
    <property type="match status" value="1"/>
</dbReference>
<dbReference type="GO" id="GO:0097550">
    <property type="term" value="C:transcription preinitiation complex"/>
    <property type="evidence" value="ECO:0007669"/>
    <property type="project" value="TreeGrafter"/>
</dbReference>
<organism evidence="10 11">
    <name type="scientific">Arabidopsis arenosa</name>
    <name type="common">Sand rock-cress</name>
    <name type="synonym">Cardaminopsis arenosa</name>
    <dbReference type="NCBI Taxonomy" id="38785"/>
    <lineage>
        <taxon>Eukaryota</taxon>
        <taxon>Viridiplantae</taxon>
        <taxon>Streptophyta</taxon>
        <taxon>Embryophyta</taxon>
        <taxon>Tracheophyta</taxon>
        <taxon>Spermatophyta</taxon>
        <taxon>Magnoliopsida</taxon>
        <taxon>eudicotyledons</taxon>
        <taxon>Gunneridae</taxon>
        <taxon>Pentapetalae</taxon>
        <taxon>rosids</taxon>
        <taxon>malvids</taxon>
        <taxon>Brassicales</taxon>
        <taxon>Brassicaceae</taxon>
        <taxon>Camelineae</taxon>
        <taxon>Arabidopsis</taxon>
    </lineage>
</organism>
<keyword evidence="4" id="KW-0863">Zinc-finger</keyword>
<proteinExistence type="inferred from homology"/>
<comment type="subcellular location">
    <subcellularLocation>
        <location evidence="1">Nucleus</location>
    </subcellularLocation>
</comment>
<dbReference type="GO" id="GO:0017025">
    <property type="term" value="F:TBP-class protein binding"/>
    <property type="evidence" value="ECO:0007669"/>
    <property type="project" value="InterPro"/>
</dbReference>
<dbReference type="GO" id="GO:0008270">
    <property type="term" value="F:zinc ion binding"/>
    <property type="evidence" value="ECO:0007669"/>
    <property type="project" value="UniProtKB-KW"/>
</dbReference>
<dbReference type="InterPro" id="IPR013150">
    <property type="entry name" value="TFIIB_cyclin"/>
</dbReference>
<keyword evidence="3" id="KW-0479">Metal-binding</keyword>
<accession>A0A8S1ZVH1</accession>
<name>A0A8S1ZVH1_ARAAE</name>
<keyword evidence="5" id="KW-0862">Zinc</keyword>
<dbReference type="Proteomes" id="UP000682877">
    <property type="component" value="Chromosome 2"/>
</dbReference>
<evidence type="ECO:0000313" key="10">
    <source>
        <dbReference type="EMBL" id="CAE5964622.1"/>
    </source>
</evidence>
<evidence type="ECO:0000256" key="3">
    <source>
        <dbReference type="ARBA" id="ARBA00022723"/>
    </source>
</evidence>
<keyword evidence="8" id="KW-0539">Nucleus</keyword>
<evidence type="ECO:0000256" key="6">
    <source>
        <dbReference type="ARBA" id="ARBA00023015"/>
    </source>
</evidence>
<evidence type="ECO:0000256" key="5">
    <source>
        <dbReference type="ARBA" id="ARBA00022833"/>
    </source>
</evidence>
<protein>
    <recommendedName>
        <fullName evidence="9">Transcription factor TFIIB cyclin-like domain-containing protein</fullName>
    </recommendedName>
</protein>
<dbReference type="GO" id="GO:0000995">
    <property type="term" value="F:RNA polymerase III general transcription initiation factor activity"/>
    <property type="evidence" value="ECO:0007669"/>
    <property type="project" value="TreeGrafter"/>
</dbReference>
<dbReference type="GO" id="GO:0005634">
    <property type="term" value="C:nucleus"/>
    <property type="evidence" value="ECO:0007669"/>
    <property type="project" value="UniProtKB-SubCell"/>
</dbReference>
<sequence>MVWCKHCAKNVPGIRPFDGGLACDLCGRILENFNFSTDVTFVKNAAGQSQASGNIVTSVKSGLSTSRERRKRIARDEIRNLKDALGIGDERDDVIDMAAQFFDIATDHNFTKGRRTELVQSSCLYLTCRLES</sequence>
<dbReference type="GO" id="GO:0001006">
    <property type="term" value="F:RNA polymerase III type 3 promoter sequence-specific DNA binding"/>
    <property type="evidence" value="ECO:0007669"/>
    <property type="project" value="TreeGrafter"/>
</dbReference>
<dbReference type="PANTHER" id="PTHR11618:SF4">
    <property type="entry name" value="TRANSCRIPTION FACTOR IIIB 90 KDA SUBUNIT"/>
    <property type="match status" value="1"/>
</dbReference>
<gene>
    <name evidence="10" type="ORF">AARE701A_LOCUS5790</name>
</gene>
<keyword evidence="6" id="KW-0805">Transcription regulation</keyword>
<dbReference type="Gene3D" id="1.10.472.170">
    <property type="match status" value="1"/>
</dbReference>
<dbReference type="EMBL" id="LR999452">
    <property type="protein sequence ID" value="CAE5964622.1"/>
    <property type="molecule type" value="Genomic_DNA"/>
</dbReference>
<dbReference type="PANTHER" id="PTHR11618">
    <property type="entry name" value="TRANSCRIPTION INITIATION FACTOR IIB-RELATED"/>
    <property type="match status" value="1"/>
</dbReference>
<comment type="similarity">
    <text evidence="2">Belongs to the TFIIB family.</text>
</comment>
<evidence type="ECO:0000256" key="8">
    <source>
        <dbReference type="ARBA" id="ARBA00023242"/>
    </source>
</evidence>
<dbReference type="GO" id="GO:0000126">
    <property type="term" value="C:transcription factor TFIIIB complex"/>
    <property type="evidence" value="ECO:0007669"/>
    <property type="project" value="TreeGrafter"/>
</dbReference>
<keyword evidence="11" id="KW-1185">Reference proteome</keyword>
<evidence type="ECO:0000256" key="7">
    <source>
        <dbReference type="ARBA" id="ARBA00023163"/>
    </source>
</evidence>
<keyword evidence="7" id="KW-0804">Transcription</keyword>
<evidence type="ECO:0000313" key="11">
    <source>
        <dbReference type="Proteomes" id="UP000682877"/>
    </source>
</evidence>
<dbReference type="InterPro" id="IPR000812">
    <property type="entry name" value="TFIIB"/>
</dbReference>
<evidence type="ECO:0000256" key="4">
    <source>
        <dbReference type="ARBA" id="ARBA00022771"/>
    </source>
</evidence>
<evidence type="ECO:0000256" key="1">
    <source>
        <dbReference type="ARBA" id="ARBA00004123"/>
    </source>
</evidence>
<dbReference type="GO" id="GO:0070897">
    <property type="term" value="P:transcription preinitiation complex assembly"/>
    <property type="evidence" value="ECO:0007669"/>
    <property type="project" value="InterPro"/>
</dbReference>
<dbReference type="AlphaFoldDB" id="A0A8S1ZVH1"/>
<reference evidence="10" key="1">
    <citation type="submission" date="2021-01" db="EMBL/GenBank/DDBJ databases">
        <authorList>
            <person name="Bezrukov I."/>
        </authorList>
    </citation>
    <scope>NUCLEOTIDE SEQUENCE</scope>
</reference>
<feature type="domain" description="Transcription factor TFIIB cyclin-like" evidence="9">
    <location>
        <begin position="74"/>
        <end position="131"/>
    </location>
</feature>